<name>A0A497ZK32_9RHOB</name>
<gene>
    <name evidence="1" type="ORF">CLV75_2836</name>
</gene>
<organism evidence="1 2">
    <name type="scientific">Ruegeria conchae</name>
    <dbReference type="NCBI Taxonomy" id="981384"/>
    <lineage>
        <taxon>Bacteria</taxon>
        <taxon>Pseudomonadati</taxon>
        <taxon>Pseudomonadota</taxon>
        <taxon>Alphaproteobacteria</taxon>
        <taxon>Rhodobacterales</taxon>
        <taxon>Roseobacteraceae</taxon>
        <taxon>Ruegeria</taxon>
    </lineage>
</organism>
<proteinExistence type="predicted"/>
<keyword evidence="2" id="KW-1185">Reference proteome</keyword>
<comment type="caution">
    <text evidence="1">The sequence shown here is derived from an EMBL/GenBank/DDBJ whole genome shotgun (WGS) entry which is preliminary data.</text>
</comment>
<protein>
    <submittedName>
        <fullName evidence="1">Uncharacterized protein</fullName>
    </submittedName>
</protein>
<dbReference type="Proteomes" id="UP000271700">
    <property type="component" value="Unassembled WGS sequence"/>
</dbReference>
<evidence type="ECO:0000313" key="1">
    <source>
        <dbReference type="EMBL" id="RLK03467.1"/>
    </source>
</evidence>
<sequence>MTAEQQVIFNKIMEAYDDEDYARKLMETGSLATGHVPPIALCLIPGGVFHLNQPKFWRM</sequence>
<evidence type="ECO:0000313" key="2">
    <source>
        <dbReference type="Proteomes" id="UP000271700"/>
    </source>
</evidence>
<dbReference type="EMBL" id="RCCT01000004">
    <property type="protein sequence ID" value="RLK03467.1"/>
    <property type="molecule type" value="Genomic_DNA"/>
</dbReference>
<reference evidence="1 2" key="1">
    <citation type="submission" date="2018-10" db="EMBL/GenBank/DDBJ databases">
        <title>Genomic Encyclopedia of Archaeal and Bacterial Type Strains, Phase II (KMG-II): from individual species to whole genera.</title>
        <authorList>
            <person name="Goeker M."/>
        </authorList>
    </citation>
    <scope>NUCLEOTIDE SEQUENCE [LARGE SCALE GENOMIC DNA]</scope>
    <source>
        <strain evidence="1 2">DSM 29317</strain>
    </source>
</reference>
<dbReference type="STRING" id="981384.GCA_000192475_00796"/>
<dbReference type="AlphaFoldDB" id="A0A497ZK32"/>
<accession>A0A497ZK32</accession>